<organism evidence="1 2">
    <name type="scientific">Mariprofundus aestuarium</name>
    <dbReference type="NCBI Taxonomy" id="1921086"/>
    <lineage>
        <taxon>Bacteria</taxon>
        <taxon>Pseudomonadati</taxon>
        <taxon>Pseudomonadota</taxon>
        <taxon>Candidatius Mariprofundia</taxon>
        <taxon>Mariprofundales</taxon>
        <taxon>Mariprofundaceae</taxon>
        <taxon>Mariprofundus</taxon>
    </lineage>
</organism>
<name>A0A2K8L3R9_MARES</name>
<proteinExistence type="predicted"/>
<dbReference type="EMBL" id="CP018799">
    <property type="protein sequence ID" value="ATX79604.1"/>
    <property type="molecule type" value="Genomic_DNA"/>
</dbReference>
<dbReference type="PROSITE" id="PS51257">
    <property type="entry name" value="PROKAR_LIPOPROTEIN"/>
    <property type="match status" value="1"/>
</dbReference>
<dbReference type="AlphaFoldDB" id="A0A2K8L3R9"/>
<reference evidence="1 2" key="1">
    <citation type="submission" date="2016-12" db="EMBL/GenBank/DDBJ databases">
        <title>Isolation and genomic insights into novel planktonic Zetaproteobacteria from stratified waters of the Chesapeake Bay.</title>
        <authorList>
            <person name="McAllister S.M."/>
            <person name="Kato S."/>
            <person name="Chan C.S."/>
            <person name="Chiu B.K."/>
            <person name="Field E.K."/>
        </authorList>
    </citation>
    <scope>NUCLEOTIDE SEQUENCE [LARGE SCALE GENOMIC DNA]</scope>
    <source>
        <strain evidence="1 2">CP-5</strain>
    </source>
</reference>
<dbReference type="RefSeq" id="WP_100277479.1">
    <property type="nucleotide sequence ID" value="NZ_CP018799.1"/>
</dbReference>
<accession>A0A2K8L3R9</accession>
<evidence type="ECO:0000313" key="1">
    <source>
        <dbReference type="EMBL" id="ATX79604.1"/>
    </source>
</evidence>
<keyword evidence="2" id="KW-1185">Reference proteome</keyword>
<evidence type="ECO:0000313" key="2">
    <source>
        <dbReference type="Proteomes" id="UP000231701"/>
    </source>
</evidence>
<protein>
    <submittedName>
        <fullName evidence="1">Uncharacterized protein</fullName>
    </submittedName>
</protein>
<gene>
    <name evidence="1" type="ORF">Ga0123461_1185</name>
</gene>
<dbReference type="Proteomes" id="UP000231701">
    <property type="component" value="Chromosome"/>
</dbReference>
<dbReference type="KEGG" id="maes:Ga0123461_1185"/>
<sequence>MIIKEFSRMATALNEEVNVFQRINGYVALFMGQGCVINQLSTKDGKIQYFDAKLDLEKLLKDNSFRGTVHYYESQSFTTIQ</sequence>